<dbReference type="PANTHER" id="PTHR48100">
    <property type="entry name" value="BROAD-SPECIFICITY PHOSPHATASE YOR283W-RELATED"/>
    <property type="match status" value="1"/>
</dbReference>
<protein>
    <submittedName>
        <fullName evidence="1">Putative phosphoglycerate mutase</fullName>
    </submittedName>
</protein>
<dbReference type="OrthoDB" id="9793115at2"/>
<evidence type="ECO:0000313" key="1">
    <source>
        <dbReference type="EMBL" id="TCO64509.1"/>
    </source>
</evidence>
<dbReference type="Proteomes" id="UP000295680">
    <property type="component" value="Unassembled WGS sequence"/>
</dbReference>
<evidence type="ECO:0000313" key="2">
    <source>
        <dbReference type="Proteomes" id="UP000295680"/>
    </source>
</evidence>
<sequence length="206" mass="21978">MSTLQLLLVRHGQTSANVIRALDSKPPGAPLTDEGHAQAAKVAARLSTSPVVAVYASTAIRAQETAAHIASPHDLEVQVMEGVQEVFVGDLEGRTGETALKAFVQVYDRWTANDLTARMPGGEDGHEIKARYMAAVDAIRAQHVDGLVVLVSHGGVIRLAAEWLADNVDGRIAITGILPNTGHVLLEADGDTWHCLEWTGLELMHG</sequence>
<dbReference type="GO" id="GO:0005737">
    <property type="term" value="C:cytoplasm"/>
    <property type="evidence" value="ECO:0007669"/>
    <property type="project" value="TreeGrafter"/>
</dbReference>
<proteinExistence type="predicted"/>
<dbReference type="AlphaFoldDB" id="A0A4R2K3Z5"/>
<accession>A0A4R2K3Z5</accession>
<comment type="caution">
    <text evidence="1">The sequence shown here is derived from an EMBL/GenBank/DDBJ whole genome shotgun (WGS) entry which is preliminary data.</text>
</comment>
<organism evidence="1 2">
    <name type="scientific">Actinocrispum wychmicini</name>
    <dbReference type="NCBI Taxonomy" id="1213861"/>
    <lineage>
        <taxon>Bacteria</taxon>
        <taxon>Bacillati</taxon>
        <taxon>Actinomycetota</taxon>
        <taxon>Actinomycetes</taxon>
        <taxon>Pseudonocardiales</taxon>
        <taxon>Pseudonocardiaceae</taxon>
        <taxon>Actinocrispum</taxon>
    </lineage>
</organism>
<name>A0A4R2K3Z5_9PSEU</name>
<dbReference type="InterPro" id="IPR029033">
    <property type="entry name" value="His_PPase_superfam"/>
</dbReference>
<gene>
    <name evidence="1" type="ORF">EV192_101285</name>
</gene>
<dbReference type="CDD" id="cd07067">
    <property type="entry name" value="HP_PGM_like"/>
    <property type="match status" value="1"/>
</dbReference>
<reference evidence="1 2" key="1">
    <citation type="submission" date="2019-03" db="EMBL/GenBank/DDBJ databases">
        <title>Genomic Encyclopedia of Type Strains, Phase IV (KMG-IV): sequencing the most valuable type-strain genomes for metagenomic binning, comparative biology and taxonomic classification.</title>
        <authorList>
            <person name="Goeker M."/>
        </authorList>
    </citation>
    <scope>NUCLEOTIDE SEQUENCE [LARGE SCALE GENOMIC DNA]</scope>
    <source>
        <strain evidence="1 2">DSM 45934</strain>
    </source>
</reference>
<dbReference type="SMART" id="SM00855">
    <property type="entry name" value="PGAM"/>
    <property type="match status" value="1"/>
</dbReference>
<dbReference type="Pfam" id="PF00300">
    <property type="entry name" value="His_Phos_1"/>
    <property type="match status" value="1"/>
</dbReference>
<dbReference type="PROSITE" id="PS00175">
    <property type="entry name" value="PG_MUTASE"/>
    <property type="match status" value="1"/>
</dbReference>
<dbReference type="SUPFAM" id="SSF53254">
    <property type="entry name" value="Phosphoglycerate mutase-like"/>
    <property type="match status" value="1"/>
</dbReference>
<dbReference type="PANTHER" id="PTHR48100:SF58">
    <property type="entry name" value="PE-PGRS FAMILY PROTEIN PE_PGRS11"/>
    <property type="match status" value="1"/>
</dbReference>
<dbReference type="RefSeq" id="WP_132110305.1">
    <property type="nucleotide sequence ID" value="NZ_SLWS01000001.1"/>
</dbReference>
<dbReference type="InterPro" id="IPR001345">
    <property type="entry name" value="PG/BPGM_mutase_AS"/>
</dbReference>
<dbReference type="EMBL" id="SLWS01000001">
    <property type="protein sequence ID" value="TCO64509.1"/>
    <property type="molecule type" value="Genomic_DNA"/>
</dbReference>
<keyword evidence="2" id="KW-1185">Reference proteome</keyword>
<dbReference type="InterPro" id="IPR050275">
    <property type="entry name" value="PGM_Phosphatase"/>
</dbReference>
<dbReference type="GO" id="GO:0016791">
    <property type="term" value="F:phosphatase activity"/>
    <property type="evidence" value="ECO:0007669"/>
    <property type="project" value="TreeGrafter"/>
</dbReference>
<dbReference type="InterPro" id="IPR013078">
    <property type="entry name" value="His_Pase_superF_clade-1"/>
</dbReference>
<dbReference type="Gene3D" id="3.40.50.1240">
    <property type="entry name" value="Phosphoglycerate mutase-like"/>
    <property type="match status" value="1"/>
</dbReference>